<dbReference type="SUPFAM" id="SSF52540">
    <property type="entry name" value="P-loop containing nucleoside triphosphate hydrolases"/>
    <property type="match status" value="1"/>
</dbReference>
<reference evidence="1" key="1">
    <citation type="submission" date="2018-05" db="EMBL/GenBank/DDBJ databases">
        <authorList>
            <person name="Lanie J.A."/>
            <person name="Ng W.-L."/>
            <person name="Kazmierczak K.M."/>
            <person name="Andrzejewski T.M."/>
            <person name="Davidsen T.M."/>
            <person name="Wayne K.J."/>
            <person name="Tettelin H."/>
            <person name="Glass J.I."/>
            <person name="Rusch D."/>
            <person name="Podicherti R."/>
            <person name="Tsui H.-C.T."/>
            <person name="Winkler M.E."/>
        </authorList>
    </citation>
    <scope>NUCLEOTIDE SEQUENCE</scope>
</reference>
<evidence type="ECO:0000313" key="1">
    <source>
        <dbReference type="EMBL" id="SVB62308.1"/>
    </source>
</evidence>
<dbReference type="EMBL" id="UINC01049941">
    <property type="protein sequence ID" value="SVB62308.1"/>
    <property type="molecule type" value="Genomic_DNA"/>
</dbReference>
<dbReference type="AlphaFoldDB" id="A0A382FGU5"/>
<evidence type="ECO:0008006" key="2">
    <source>
        <dbReference type="Google" id="ProtNLM"/>
    </source>
</evidence>
<dbReference type="InterPro" id="IPR027417">
    <property type="entry name" value="P-loop_NTPase"/>
</dbReference>
<accession>A0A382FGU5</accession>
<sequence>MIFFNAHISRTGGLTLADILRRNFGEGHLDIYTQEIKDVLGLDRVKPTIGMLTPDELNLILDQHKGIKSISSHWIPVPSGIEILKERFGKIKLITFLRNPVDVIISKFFHFRRKYIHSDKLPEHMIYDYRNDLSLFVKHWDHVSQRYQVYDQCKNYITYVLDNALNKERALFRLKKEFWFIGLTERFNEGLVKLKDQFQQLGFPFSIYYHRRNKGPKELEQRKKLITKEAIKKIRNQNILDIELFEDAVQLYEENFRQSPRDINKQLLRFNQKLAVWQAYHKLVPNLKNRFLANLK</sequence>
<name>A0A382FGU5_9ZZZZ</name>
<dbReference type="Gene3D" id="3.40.50.300">
    <property type="entry name" value="P-loop containing nucleotide triphosphate hydrolases"/>
    <property type="match status" value="1"/>
</dbReference>
<organism evidence="1">
    <name type="scientific">marine metagenome</name>
    <dbReference type="NCBI Taxonomy" id="408172"/>
    <lineage>
        <taxon>unclassified sequences</taxon>
        <taxon>metagenomes</taxon>
        <taxon>ecological metagenomes</taxon>
    </lineage>
</organism>
<gene>
    <name evidence="1" type="ORF">METZ01_LOCUS215162</name>
</gene>
<proteinExistence type="predicted"/>
<protein>
    <recommendedName>
        <fullName evidence="2">Sulfotransferase domain-containing protein</fullName>
    </recommendedName>
</protein>